<feature type="compositionally biased region" description="Polar residues" evidence="1">
    <location>
        <begin position="634"/>
        <end position="646"/>
    </location>
</feature>
<reference evidence="2" key="2">
    <citation type="submission" date="2023-05" db="EMBL/GenBank/DDBJ databases">
        <authorList>
            <consortium name="Lawrence Berkeley National Laboratory"/>
            <person name="Steindorff A."/>
            <person name="Hensen N."/>
            <person name="Bonometti L."/>
            <person name="Westerberg I."/>
            <person name="Brannstrom I.O."/>
            <person name="Guillou S."/>
            <person name="Cros-Aarteil S."/>
            <person name="Calhoun S."/>
            <person name="Haridas S."/>
            <person name="Kuo A."/>
            <person name="Mondo S."/>
            <person name="Pangilinan J."/>
            <person name="Riley R."/>
            <person name="Labutti K."/>
            <person name="Andreopoulos B."/>
            <person name="Lipzen A."/>
            <person name="Chen C."/>
            <person name="Yanf M."/>
            <person name="Daum C."/>
            <person name="Ng V."/>
            <person name="Clum A."/>
            <person name="Ohm R."/>
            <person name="Martin F."/>
            <person name="Silar P."/>
            <person name="Natvig D."/>
            <person name="Lalanne C."/>
            <person name="Gautier V."/>
            <person name="Ament-Velasquez S.L."/>
            <person name="Kruys A."/>
            <person name="Hutchinson M.I."/>
            <person name="Powell A.J."/>
            <person name="Barry K."/>
            <person name="Miller A.N."/>
            <person name="Grigoriev I.V."/>
            <person name="Debuchy R."/>
            <person name="Gladieux P."/>
            <person name="Thoren M.H."/>
            <person name="Johannesson H."/>
        </authorList>
    </citation>
    <scope>NUCLEOTIDE SEQUENCE</scope>
    <source>
        <strain evidence="2">CBS 990.96</strain>
    </source>
</reference>
<feature type="compositionally biased region" description="Low complexity" evidence="1">
    <location>
        <begin position="515"/>
        <end position="538"/>
    </location>
</feature>
<feature type="compositionally biased region" description="Low complexity" evidence="1">
    <location>
        <begin position="591"/>
        <end position="610"/>
    </location>
</feature>
<accession>A0AAN7BPF4</accession>
<feature type="compositionally biased region" description="Polar residues" evidence="1">
    <location>
        <begin position="871"/>
        <end position="899"/>
    </location>
</feature>
<feature type="compositionally biased region" description="Polar residues" evidence="1">
    <location>
        <begin position="212"/>
        <end position="230"/>
    </location>
</feature>
<evidence type="ECO:0008006" key="4">
    <source>
        <dbReference type="Google" id="ProtNLM"/>
    </source>
</evidence>
<feature type="compositionally biased region" description="Low complexity" evidence="1">
    <location>
        <begin position="344"/>
        <end position="362"/>
    </location>
</feature>
<feature type="compositionally biased region" description="Low complexity" evidence="1">
    <location>
        <begin position="231"/>
        <end position="245"/>
    </location>
</feature>
<feature type="compositionally biased region" description="Low complexity" evidence="1">
    <location>
        <begin position="107"/>
        <end position="125"/>
    </location>
</feature>
<sequence>MNNPPAYQGGAPWGQPLPSQGAGPPPGPTPQGGYPPQQLYYGQQPPPQSHQQPHQQPPQQYQTQYSHQPAYQQQQQTPQQNQYQPQLQHQQYQPQNQLPPQQPPQQPHYAQQQQQQYGGQPSIQPGAPQGPYQQVPANSPYAPALPPRPLSFSPPPTTPTSAGGKLSGLSRIGASVAGKIQGYIGKGQLPPGATGTVAAIPQQYASPYASVGGTNPYAQNQQPSQTPAVSQWQQQPGQHPQSTPQNATNPMSPYQGTPGGAPQYAAPQGAQQINQYGNPNPGTPVGVPPTSAPQPVGVQYGGPQPNPHQYGIAPAGTPQPGATQQGFQQFGSGQHGGNQYRHSQPGTPQAGAPQPGAPHFGGPQYGGTPPGPNPHGFAQHGTSQPGALPTGAPQQAAQSISPGVHQYGNAQTGIPPVGAPQPGPSQPGTAQYGGPPPAPHQYGIAQSGTPQPSPPQQAAPQYGFTQPSNLQTGTPQSGTPPSGPPPPVTTPPISTPPPAQWAQPPNATAPPTNPPNNQWGSQTSTHPPQPTQQSSTWPAAPHGQTHVTQPPASSGIQAPHTAPVESGPPFGGQQNHPQLPHTESFPVNYTPQPQAQSPSPAVQHHQAHPGAPGPPTSPPPISHHVITPTPPPQQNYGQIAPSQQSLPHFTPTPPQPAPNAPTGPSVQQVQQPAQSAPHYPVPETQFQALSISSPTPPQQNPPFSPQLPLQSPPQPEQWNSQAPVSVAHSSSSLPPAQPPPPPVVTPQTQLHVETTSPPSELYSPPPQHQQVSQPSLPASNSPPIPAKIEIAPASQHQPIPTPVINQFQHHATAEPEYNPVAPQTSTYSVPTTAATSPPTHHPPLSQLPQQSVTSVPEGGNQDGSLKYQPYRPSQQESAVSSDYQRTTSHSGPASQQLPTSGPPQVASTSTPPIPTPSSPQSPREYQPYRPFQDTTNRSVVPSLPPASSADQGETATDHGSHERVTTPEAALDDLLSEIETVSGSTHPPAESILRIEPTTPVTAATGVSTIQEKNNSTSKVQCPGNLPLPEERDWYSHPSAPAFLICPPCFEVDIKYVSSIASSFSPVRKTNGKCYFNCYRISKILWPEFKRNGNLSKILAWMKRRTEEIKDCTGVGAVNDTKWFTIAQDEFPGFAACEACYEDLVLATSISSRFEKAPFQHGTTCDVVVTYIQRMIVKRLDQQYVDWNGFLQGAKMRLSLLPCPQVNARPETEGRWWTMKGLSIQTFSICEECHADHVDGIEIFSNLFEPLPATSSSSQVGWSVNWMATASIISINCDFTPNFPLRYAINLSNMDNQVLDFEKTRSIVKFIASKPRCGRPEGLDNGLFYNFHNELPGFGVCEACYIGVLKPHGFDKFFKDRPQMDPGTVYCCFHPGYRRSGQYINKFFSAVRGACKFGDWEQEVRSWNSIPGCPRDEGAAGRHWWGWKDCTACQECFETVIVGSRYEKLLPSYEHFLEGENMCCLFSPRMRGLYQEACETGDLDRFKFLCAERMEIWKHTVPRILTMAYQSNQDFHQSLVYSSLARAAKISAITVFDTDARYTSAKTGATYQSYSGIEAERYSEIADDLWKKTSAGVRSEQMVELQALWDMYK</sequence>
<feature type="compositionally biased region" description="Polar residues" evidence="1">
    <location>
        <begin position="392"/>
        <end position="401"/>
    </location>
</feature>
<feature type="compositionally biased region" description="Low complexity" evidence="1">
    <location>
        <begin position="662"/>
        <end position="677"/>
    </location>
</feature>
<evidence type="ECO:0000256" key="1">
    <source>
        <dbReference type="SAM" id="MobiDB-lite"/>
    </source>
</evidence>
<feature type="region of interest" description="Disordered" evidence="1">
    <location>
        <begin position="1"/>
        <end position="168"/>
    </location>
</feature>
<feature type="compositionally biased region" description="Low complexity" evidence="1">
    <location>
        <begin position="824"/>
        <end position="856"/>
    </location>
</feature>
<comment type="caution">
    <text evidence="2">The sequence shown here is derived from an EMBL/GenBank/DDBJ whole genome shotgun (WGS) entry which is preliminary data.</text>
</comment>
<feature type="compositionally biased region" description="Pro residues" evidence="1">
    <location>
        <begin position="481"/>
        <end position="499"/>
    </location>
</feature>
<reference evidence="2" key="1">
    <citation type="journal article" date="2023" name="Mol. Phylogenet. Evol.">
        <title>Genome-scale phylogeny and comparative genomics of the fungal order Sordariales.</title>
        <authorList>
            <person name="Hensen N."/>
            <person name="Bonometti L."/>
            <person name="Westerberg I."/>
            <person name="Brannstrom I.O."/>
            <person name="Guillou S."/>
            <person name="Cros-Aarteil S."/>
            <person name="Calhoun S."/>
            <person name="Haridas S."/>
            <person name="Kuo A."/>
            <person name="Mondo S."/>
            <person name="Pangilinan J."/>
            <person name="Riley R."/>
            <person name="LaButti K."/>
            <person name="Andreopoulos B."/>
            <person name="Lipzen A."/>
            <person name="Chen C."/>
            <person name="Yan M."/>
            <person name="Daum C."/>
            <person name="Ng V."/>
            <person name="Clum A."/>
            <person name="Steindorff A."/>
            <person name="Ohm R.A."/>
            <person name="Martin F."/>
            <person name="Silar P."/>
            <person name="Natvig D.O."/>
            <person name="Lalanne C."/>
            <person name="Gautier V."/>
            <person name="Ament-Velasquez S.L."/>
            <person name="Kruys A."/>
            <person name="Hutchinson M.I."/>
            <person name="Powell A.J."/>
            <person name="Barry K."/>
            <person name="Miller A.N."/>
            <person name="Grigoriev I.V."/>
            <person name="Debuchy R."/>
            <person name="Gladieux P."/>
            <person name="Hiltunen Thoren M."/>
            <person name="Johannesson H."/>
        </authorList>
    </citation>
    <scope>NUCLEOTIDE SEQUENCE</scope>
    <source>
        <strain evidence="2">CBS 990.96</strain>
    </source>
</reference>
<feature type="region of interest" description="Disordered" evidence="1">
    <location>
        <begin position="207"/>
        <end position="965"/>
    </location>
</feature>
<proteinExistence type="predicted"/>
<feature type="compositionally biased region" description="Polar residues" evidence="1">
    <location>
        <begin position="794"/>
        <end position="809"/>
    </location>
</feature>
<feature type="compositionally biased region" description="Pro residues" evidence="1">
    <location>
        <begin position="650"/>
        <end position="661"/>
    </location>
</feature>
<gene>
    <name evidence="2" type="ORF">QBC38DRAFT_208029</name>
</gene>
<protein>
    <recommendedName>
        <fullName evidence="4">Integral membrane protein</fullName>
    </recommendedName>
</protein>
<feature type="compositionally biased region" description="Pro residues" evidence="1">
    <location>
        <begin position="694"/>
        <end position="715"/>
    </location>
</feature>
<feature type="compositionally biased region" description="Basic and acidic residues" evidence="1">
    <location>
        <begin position="955"/>
        <end position="965"/>
    </location>
</feature>
<dbReference type="Proteomes" id="UP001301958">
    <property type="component" value="Unassembled WGS sequence"/>
</dbReference>
<feature type="compositionally biased region" description="Polar residues" evidence="1">
    <location>
        <begin position="545"/>
        <end position="556"/>
    </location>
</feature>
<keyword evidence="3" id="KW-1185">Reference proteome</keyword>
<evidence type="ECO:0000313" key="2">
    <source>
        <dbReference type="EMBL" id="KAK4227032.1"/>
    </source>
</evidence>
<dbReference type="EMBL" id="MU865337">
    <property type="protein sequence ID" value="KAK4227032.1"/>
    <property type="molecule type" value="Genomic_DNA"/>
</dbReference>
<feature type="compositionally biased region" description="Pro residues" evidence="1">
    <location>
        <begin position="611"/>
        <end position="621"/>
    </location>
</feature>
<name>A0AAN7BPF4_9PEZI</name>
<organism evidence="2 3">
    <name type="scientific">Podospora fimiseda</name>
    <dbReference type="NCBI Taxonomy" id="252190"/>
    <lineage>
        <taxon>Eukaryota</taxon>
        <taxon>Fungi</taxon>
        <taxon>Dikarya</taxon>
        <taxon>Ascomycota</taxon>
        <taxon>Pezizomycotina</taxon>
        <taxon>Sordariomycetes</taxon>
        <taxon>Sordariomycetidae</taxon>
        <taxon>Sordariales</taxon>
        <taxon>Podosporaceae</taxon>
        <taxon>Podospora</taxon>
    </lineage>
</organism>
<feature type="compositionally biased region" description="Low complexity" evidence="1">
    <location>
        <begin position="315"/>
        <end position="332"/>
    </location>
</feature>
<feature type="compositionally biased region" description="Pro residues" evidence="1">
    <location>
        <begin position="735"/>
        <end position="744"/>
    </location>
</feature>
<evidence type="ECO:0000313" key="3">
    <source>
        <dbReference type="Proteomes" id="UP001301958"/>
    </source>
</evidence>
<feature type="compositionally biased region" description="Pro residues" evidence="1">
    <location>
        <begin position="143"/>
        <end position="158"/>
    </location>
</feature>
<feature type="compositionally biased region" description="Low complexity" evidence="1">
    <location>
        <begin position="260"/>
        <end position="285"/>
    </location>
</feature>
<feature type="compositionally biased region" description="Low complexity" evidence="1">
    <location>
        <begin position="31"/>
        <end position="99"/>
    </location>
</feature>
<feature type="compositionally biased region" description="Low complexity" evidence="1">
    <location>
        <begin position="938"/>
        <end position="949"/>
    </location>
</feature>